<dbReference type="Pfam" id="PF18970">
    <property type="entry name" value="DUF5709"/>
    <property type="match status" value="1"/>
</dbReference>
<evidence type="ECO:0000313" key="3">
    <source>
        <dbReference type="EMBL" id="RHW46198.1"/>
    </source>
</evidence>
<evidence type="ECO:0000259" key="2">
    <source>
        <dbReference type="Pfam" id="PF18970"/>
    </source>
</evidence>
<organism evidence="3 4">
    <name type="scientific">Dermacoccus abyssi</name>
    <dbReference type="NCBI Taxonomy" id="322596"/>
    <lineage>
        <taxon>Bacteria</taxon>
        <taxon>Bacillati</taxon>
        <taxon>Actinomycetota</taxon>
        <taxon>Actinomycetes</taxon>
        <taxon>Micrococcales</taxon>
        <taxon>Dermacoccaceae</taxon>
        <taxon>Dermacoccus</taxon>
    </lineage>
</organism>
<feature type="compositionally biased region" description="Acidic residues" evidence="1">
    <location>
        <begin position="93"/>
        <end position="102"/>
    </location>
</feature>
<sequence length="128" mass="13727">MTNHEDEGTLSEFADQASAADDMSGREYEEALDAGIAAPEKEPRWADHGGTETLDERLAEETPDVDPDSAYGNPDGVSEQADTREAGRLVAPDEGEREDEEKDLVASDEGYAGGDESAEESAIHVVEE</sequence>
<dbReference type="InterPro" id="IPR043763">
    <property type="entry name" value="DUF5709"/>
</dbReference>
<feature type="compositionally biased region" description="Basic and acidic residues" evidence="1">
    <location>
        <begin position="39"/>
        <end position="60"/>
    </location>
</feature>
<evidence type="ECO:0000313" key="4">
    <source>
        <dbReference type="Proteomes" id="UP000285376"/>
    </source>
</evidence>
<feature type="region of interest" description="Disordered" evidence="1">
    <location>
        <begin position="1"/>
        <end position="128"/>
    </location>
</feature>
<dbReference type="RefSeq" id="WP_118913220.1">
    <property type="nucleotide sequence ID" value="NZ_CBCRVH010000008.1"/>
</dbReference>
<feature type="domain" description="DUF5709" evidence="2">
    <location>
        <begin position="81"/>
        <end position="128"/>
    </location>
</feature>
<accession>A0A417Z6G2</accession>
<protein>
    <recommendedName>
        <fullName evidence="2">DUF5709 domain-containing protein</fullName>
    </recommendedName>
</protein>
<reference evidence="3 4" key="1">
    <citation type="submission" date="2018-08" db="EMBL/GenBank/DDBJ databases">
        <title>Whole genome sequence analysis of Dermacoccus abyssi bacteria isolated from Deep Mariana trench Micromonospora spp reveals genes involved in the environmental adaptation and production of secondary metabolites.</title>
        <authorList>
            <person name="Abdel-Mageed W.M."/>
            <person name="Lehri B."/>
            <person name="Nouioui I."/>
            <person name="Goodfellow I."/>
            <person name="Jaspars M."/>
            <person name="Karlyshev A."/>
        </authorList>
    </citation>
    <scope>NUCLEOTIDE SEQUENCE [LARGE SCALE GENOMIC DNA]</scope>
    <source>
        <strain evidence="3 4">MT1.1</strain>
    </source>
</reference>
<proteinExistence type="predicted"/>
<dbReference type="AlphaFoldDB" id="A0A417Z6G2"/>
<dbReference type="Proteomes" id="UP000285376">
    <property type="component" value="Unassembled WGS sequence"/>
</dbReference>
<evidence type="ECO:0000256" key="1">
    <source>
        <dbReference type="SAM" id="MobiDB-lite"/>
    </source>
</evidence>
<comment type="caution">
    <text evidence="3">The sequence shown here is derived from an EMBL/GenBank/DDBJ whole genome shotgun (WGS) entry which is preliminary data.</text>
</comment>
<gene>
    <name evidence="3" type="ORF">D1832_06965</name>
</gene>
<name>A0A417Z6G2_9MICO</name>
<dbReference type="EMBL" id="QWLM01000006">
    <property type="protein sequence ID" value="RHW46198.1"/>
    <property type="molecule type" value="Genomic_DNA"/>
</dbReference>